<gene>
    <name evidence="4" type="ORF">DM484_22860</name>
</gene>
<evidence type="ECO:0000256" key="1">
    <source>
        <dbReference type="ARBA" id="ARBA00001946"/>
    </source>
</evidence>
<comment type="cofactor">
    <cofactor evidence="1">
        <name>Mg(2+)</name>
        <dbReference type="ChEBI" id="CHEBI:18420"/>
    </cofactor>
</comment>
<evidence type="ECO:0000313" key="5">
    <source>
        <dbReference type="Proteomes" id="UP000249396"/>
    </source>
</evidence>
<dbReference type="SUPFAM" id="SSF55073">
    <property type="entry name" value="Nucleotide cyclase"/>
    <property type="match status" value="1"/>
</dbReference>
<dbReference type="Proteomes" id="UP000249396">
    <property type="component" value="Unassembled WGS sequence"/>
</dbReference>
<dbReference type="Gene3D" id="3.30.70.270">
    <property type="match status" value="1"/>
</dbReference>
<organism evidence="4 5">
    <name type="scientific">Candidatus Methylumidiphilus alinenensis</name>
    <dbReference type="NCBI Taxonomy" id="2202197"/>
    <lineage>
        <taxon>Bacteria</taxon>
        <taxon>Pseudomonadati</taxon>
        <taxon>Pseudomonadota</taxon>
        <taxon>Gammaproteobacteria</taxon>
        <taxon>Methylococcales</taxon>
        <taxon>Candidatus Methylumidiphilus</taxon>
    </lineage>
</organism>
<protein>
    <submittedName>
        <fullName evidence="4">GGDEF domain-containing protein</fullName>
    </submittedName>
</protein>
<dbReference type="PANTHER" id="PTHR46663:SF3">
    <property type="entry name" value="SLL0267 PROTEIN"/>
    <property type="match status" value="1"/>
</dbReference>
<dbReference type="Gene3D" id="3.30.450.20">
    <property type="entry name" value="PAS domain"/>
    <property type="match status" value="1"/>
</dbReference>
<dbReference type="CDD" id="cd01949">
    <property type="entry name" value="GGDEF"/>
    <property type="match status" value="1"/>
</dbReference>
<evidence type="ECO:0000313" key="4">
    <source>
        <dbReference type="EMBL" id="PZN73278.1"/>
    </source>
</evidence>
<dbReference type="GO" id="GO:0003824">
    <property type="term" value="F:catalytic activity"/>
    <property type="evidence" value="ECO:0007669"/>
    <property type="project" value="UniProtKB-ARBA"/>
</dbReference>
<feature type="domain" description="PAC" evidence="2">
    <location>
        <begin position="1"/>
        <end position="29"/>
    </location>
</feature>
<dbReference type="InterPro" id="IPR000700">
    <property type="entry name" value="PAS-assoc_C"/>
</dbReference>
<dbReference type="InterPro" id="IPR043128">
    <property type="entry name" value="Rev_trsase/Diguanyl_cyclase"/>
</dbReference>
<dbReference type="InterPro" id="IPR052163">
    <property type="entry name" value="DGC-Regulatory_Protein"/>
</dbReference>
<dbReference type="SUPFAM" id="SSF55785">
    <property type="entry name" value="PYP-like sensor domain (PAS domain)"/>
    <property type="match status" value="1"/>
</dbReference>
<dbReference type="PROSITE" id="PS50113">
    <property type="entry name" value="PAC"/>
    <property type="match status" value="1"/>
</dbReference>
<evidence type="ECO:0000259" key="3">
    <source>
        <dbReference type="PROSITE" id="PS50887"/>
    </source>
</evidence>
<dbReference type="FunFam" id="3.30.70.270:FF:000001">
    <property type="entry name" value="Diguanylate cyclase domain protein"/>
    <property type="match status" value="1"/>
</dbReference>
<sequence length="199" mass="21977">HDDTGQVIGFVAAINDITERKQAEQEIKQLAFYDHLTQLPNRRLLLDRLEQAMANSDRDKTHGALLFIDLDNFKTLNDTLGHDKGDLLLQQVASRITAAVRESDTVARFGGDEFVVMLTGLAGDIEEAAAQAQKIGWKIIDNLNQTYSLDGYEHYCSASIGITLFVGHGSSIDDLLKVADIAMYQAKAAGRNTLCFFET</sequence>
<dbReference type="InterPro" id="IPR000160">
    <property type="entry name" value="GGDEF_dom"/>
</dbReference>
<evidence type="ECO:0000259" key="2">
    <source>
        <dbReference type="PROSITE" id="PS50113"/>
    </source>
</evidence>
<dbReference type="NCBIfam" id="TIGR00254">
    <property type="entry name" value="GGDEF"/>
    <property type="match status" value="1"/>
</dbReference>
<name>A0A2W4QZD7_9GAMM</name>
<dbReference type="PROSITE" id="PS50887">
    <property type="entry name" value="GGDEF"/>
    <property type="match status" value="1"/>
</dbReference>
<accession>A0A2W4QZD7</accession>
<dbReference type="InterPro" id="IPR029787">
    <property type="entry name" value="Nucleotide_cyclase"/>
</dbReference>
<dbReference type="PANTHER" id="PTHR46663">
    <property type="entry name" value="DIGUANYLATE CYCLASE DGCT-RELATED"/>
    <property type="match status" value="1"/>
</dbReference>
<dbReference type="EMBL" id="QJPH01000461">
    <property type="protein sequence ID" value="PZN73278.1"/>
    <property type="molecule type" value="Genomic_DNA"/>
</dbReference>
<reference evidence="4 5" key="1">
    <citation type="journal article" date="2018" name="Aquat. Microb. Ecol.">
        <title>Gammaproteobacterial methanotrophs dominate.</title>
        <authorList>
            <person name="Rissanen A.J."/>
            <person name="Saarenheimo J."/>
            <person name="Tiirola M."/>
            <person name="Peura S."/>
            <person name="Aalto S.L."/>
            <person name="Karvinen A."/>
            <person name="Nykanen H."/>
        </authorList>
    </citation>
    <scope>NUCLEOTIDE SEQUENCE [LARGE SCALE GENOMIC DNA]</scope>
    <source>
        <strain evidence="4">AMbin10</strain>
    </source>
</reference>
<proteinExistence type="predicted"/>
<feature type="domain" description="GGDEF" evidence="3">
    <location>
        <begin position="61"/>
        <end position="199"/>
    </location>
</feature>
<feature type="non-terminal residue" evidence="4">
    <location>
        <position position="1"/>
    </location>
</feature>
<dbReference type="AlphaFoldDB" id="A0A2W4QZD7"/>
<dbReference type="SMART" id="SM00267">
    <property type="entry name" value="GGDEF"/>
    <property type="match status" value="1"/>
</dbReference>
<dbReference type="InterPro" id="IPR035965">
    <property type="entry name" value="PAS-like_dom_sf"/>
</dbReference>
<dbReference type="Pfam" id="PF00990">
    <property type="entry name" value="GGDEF"/>
    <property type="match status" value="1"/>
</dbReference>
<comment type="caution">
    <text evidence="4">The sequence shown here is derived from an EMBL/GenBank/DDBJ whole genome shotgun (WGS) entry which is preliminary data.</text>
</comment>